<dbReference type="GO" id="GO:0005637">
    <property type="term" value="C:nuclear inner membrane"/>
    <property type="evidence" value="ECO:0007669"/>
    <property type="project" value="UniProtKB-SubCell"/>
</dbReference>
<dbReference type="GO" id="GO:0003682">
    <property type="term" value="F:chromatin binding"/>
    <property type="evidence" value="ECO:0007669"/>
    <property type="project" value="InterPro"/>
</dbReference>
<feature type="compositionally biased region" description="Basic residues" evidence="7">
    <location>
        <begin position="212"/>
        <end position="222"/>
    </location>
</feature>
<feature type="region of interest" description="Disordered" evidence="7">
    <location>
        <begin position="642"/>
        <end position="667"/>
    </location>
</feature>
<dbReference type="InParanoid" id="A0A1Y2LZT7"/>
<feature type="compositionally biased region" description="Basic and acidic residues" evidence="7">
    <location>
        <begin position="140"/>
        <end position="151"/>
    </location>
</feature>
<dbReference type="PANTHER" id="PTHR47808:SF2">
    <property type="entry name" value="LEM DOMAIN-CONTAINING PROTEIN 2"/>
    <property type="match status" value="1"/>
</dbReference>
<evidence type="ECO:0000259" key="8">
    <source>
        <dbReference type="Pfam" id="PF09402"/>
    </source>
</evidence>
<dbReference type="GO" id="GO:0071763">
    <property type="term" value="P:nuclear membrane organization"/>
    <property type="evidence" value="ECO:0007669"/>
    <property type="project" value="TreeGrafter"/>
</dbReference>
<evidence type="ECO:0000256" key="7">
    <source>
        <dbReference type="SAM" id="MobiDB-lite"/>
    </source>
</evidence>
<dbReference type="GO" id="GO:0034399">
    <property type="term" value="C:nuclear periphery"/>
    <property type="evidence" value="ECO:0007669"/>
    <property type="project" value="TreeGrafter"/>
</dbReference>
<evidence type="ECO:0000256" key="1">
    <source>
        <dbReference type="ARBA" id="ARBA00004540"/>
    </source>
</evidence>
<dbReference type="Gene3D" id="1.10.720.30">
    <property type="entry name" value="SAP domain"/>
    <property type="match status" value="1"/>
</dbReference>
<keyword evidence="5" id="KW-0472">Membrane</keyword>
<dbReference type="Pfam" id="PF12949">
    <property type="entry name" value="HeH"/>
    <property type="match status" value="1"/>
</dbReference>
<keyword evidence="4" id="KW-1133">Transmembrane helix</keyword>
<keyword evidence="6" id="KW-0539">Nucleus</keyword>
<dbReference type="InterPro" id="IPR044780">
    <property type="entry name" value="Heh2/Src1"/>
</dbReference>
<dbReference type="InterPro" id="IPR018996">
    <property type="entry name" value="Man1/Src1-like_C"/>
</dbReference>
<feature type="domain" description="HeH/LEM" evidence="9">
    <location>
        <begin position="19"/>
        <end position="51"/>
    </location>
</feature>
<dbReference type="InterPro" id="IPR041885">
    <property type="entry name" value="MAN1_winged_helix_dom"/>
</dbReference>
<dbReference type="CDD" id="cd12935">
    <property type="entry name" value="LEM_like"/>
    <property type="match status" value="1"/>
</dbReference>
<dbReference type="FunCoup" id="A0A1Y2LZT7">
    <property type="interactions" value="51"/>
</dbReference>
<gene>
    <name evidence="10" type="ORF">B5807_05767</name>
</gene>
<dbReference type="Pfam" id="PF09402">
    <property type="entry name" value="MSC"/>
    <property type="match status" value="1"/>
</dbReference>
<evidence type="ECO:0000313" key="10">
    <source>
        <dbReference type="EMBL" id="OSS49311.1"/>
    </source>
</evidence>
<evidence type="ECO:0008006" key="12">
    <source>
        <dbReference type="Google" id="ProtNLM"/>
    </source>
</evidence>
<keyword evidence="2" id="KW-0597">Phosphoprotein</keyword>
<feature type="compositionally biased region" description="Basic and acidic residues" evidence="7">
    <location>
        <begin position="642"/>
        <end position="652"/>
    </location>
</feature>
<evidence type="ECO:0000256" key="4">
    <source>
        <dbReference type="ARBA" id="ARBA00022989"/>
    </source>
</evidence>
<dbReference type="GO" id="GO:0005783">
    <property type="term" value="C:endoplasmic reticulum"/>
    <property type="evidence" value="ECO:0007669"/>
    <property type="project" value="TreeGrafter"/>
</dbReference>
<dbReference type="Gene3D" id="1.10.10.1180">
    <property type="entry name" value="MAN1, winged-helix domain"/>
    <property type="match status" value="1"/>
</dbReference>
<evidence type="ECO:0000256" key="3">
    <source>
        <dbReference type="ARBA" id="ARBA00022692"/>
    </source>
</evidence>
<feature type="compositionally biased region" description="Polar residues" evidence="7">
    <location>
        <begin position="78"/>
        <end position="87"/>
    </location>
</feature>
<feature type="compositionally biased region" description="Basic and acidic residues" evidence="7">
    <location>
        <begin position="162"/>
        <end position="177"/>
    </location>
</feature>
<organism evidence="10 11">
    <name type="scientific">Epicoccum nigrum</name>
    <name type="common">Soil fungus</name>
    <name type="synonym">Epicoccum purpurascens</name>
    <dbReference type="NCBI Taxonomy" id="105696"/>
    <lineage>
        <taxon>Eukaryota</taxon>
        <taxon>Fungi</taxon>
        <taxon>Dikarya</taxon>
        <taxon>Ascomycota</taxon>
        <taxon>Pezizomycotina</taxon>
        <taxon>Dothideomycetes</taxon>
        <taxon>Pleosporomycetidae</taxon>
        <taxon>Pleosporales</taxon>
        <taxon>Pleosporineae</taxon>
        <taxon>Didymellaceae</taxon>
        <taxon>Epicoccum</taxon>
    </lineage>
</organism>
<reference evidence="10 11" key="1">
    <citation type="journal article" date="2017" name="Genome Announc.">
        <title>Genome sequence of the saprophytic ascomycete Epicoccum nigrum ICMP 19927 strain isolated from New Zealand.</title>
        <authorList>
            <person name="Fokin M."/>
            <person name="Fleetwood D."/>
            <person name="Weir B.S."/>
            <person name="Villas-Boas S.G."/>
        </authorList>
    </citation>
    <scope>NUCLEOTIDE SEQUENCE [LARGE SCALE GENOMIC DNA]</scope>
    <source>
        <strain evidence="10 11">ICMP 19927</strain>
    </source>
</reference>
<feature type="domain" description="Man1/Src1-like C-terminal" evidence="8">
    <location>
        <begin position="309"/>
        <end position="636"/>
    </location>
</feature>
<evidence type="ECO:0000313" key="11">
    <source>
        <dbReference type="Proteomes" id="UP000193240"/>
    </source>
</evidence>
<keyword evidence="11" id="KW-1185">Reference proteome</keyword>
<protein>
    <recommendedName>
        <fullName evidence="12">LEM-like domain-containing protein</fullName>
    </recommendedName>
</protein>
<comment type="subcellular location">
    <subcellularLocation>
        <location evidence="1">Nucleus inner membrane</location>
    </subcellularLocation>
</comment>
<evidence type="ECO:0000259" key="9">
    <source>
        <dbReference type="Pfam" id="PF12949"/>
    </source>
</evidence>
<feature type="compositionally biased region" description="Polar residues" evidence="7">
    <location>
        <begin position="181"/>
        <end position="193"/>
    </location>
</feature>
<dbReference type="STRING" id="105696.A0A1Y2LZT7"/>
<name>A0A1Y2LZT7_EPING</name>
<dbReference type="PANTHER" id="PTHR47808">
    <property type="entry name" value="INNER NUCLEAR MEMBRANE PROTEIN HEH2-RELATED"/>
    <property type="match status" value="1"/>
</dbReference>
<dbReference type="AlphaFoldDB" id="A0A1Y2LZT7"/>
<feature type="region of interest" description="Disordered" evidence="7">
    <location>
        <begin position="61"/>
        <end position="230"/>
    </location>
</feature>
<sequence>MADARGEYWYFEPGVDSTKITVPELRSILLKHGVGYPSSAKKPQLVALFNESVAPQAAQVQRTQARTKRTTRGIVDVPSSSNTSSTAGDGHGYAHDNDDTLPAPAAATRRTARRTPRATTEDAEDAAKTPARAVPAKHSRALEPDVDERPAARRTRKSIAPAHKEPTPDPEAWHRPGPESPFTQENPFQSGSSPAGPEHKSRRRTLGSDVKQRRKSDAHRRRTAEPAAEQYDLSIVVPSRKTFDVAAAPVDEAEHEHDSTDAGEEFTPEEQLDLVRERAKSGQVDMLPPRRRKASSKATGTLKAFSATLLLTTAAVFGGVWRQEKIEVGFCGIGRDASSLAGVDVPDWASDILPQCEPCPPHAQCYRGLELTCDRDFIRKDHPLSLGGLVPLPPTCEPDSAKTRKVTAVANKAVEILREKRAQYECSEPDVEGKPVETPDVAEAELKQTLAARTQKGMTDKEFSELFERAFPETVLRDEVVETTDATTGKRTLSSTSLAKLPLGCSIRRSVVESFERHLLQIVIFVLLAASGSYGRYSYTTSRAMESRAKELASEVFDRLASHAALSFQEPGAYTERGISMAQLRDDVLRDEFSPSRRQKLWQRVQKKVEFNSNVRAAVRTANSGDVARMWEWIGPMRLIEDGRSSGKRESGRVSIAHTPPTASRETVERKLWDEGHPVY</sequence>
<dbReference type="OMA" id="KWECGEL"/>
<evidence type="ECO:0000256" key="5">
    <source>
        <dbReference type="ARBA" id="ARBA00023136"/>
    </source>
</evidence>
<dbReference type="Proteomes" id="UP000193240">
    <property type="component" value="Unassembled WGS sequence"/>
</dbReference>
<accession>A0A1Y2LZT7</accession>
<proteinExistence type="predicted"/>
<dbReference type="EMBL" id="KZ107844">
    <property type="protein sequence ID" value="OSS49311.1"/>
    <property type="molecule type" value="Genomic_DNA"/>
</dbReference>
<dbReference type="InterPro" id="IPR036361">
    <property type="entry name" value="SAP_dom_sf"/>
</dbReference>
<evidence type="ECO:0000256" key="2">
    <source>
        <dbReference type="ARBA" id="ARBA00022553"/>
    </source>
</evidence>
<evidence type="ECO:0000256" key="6">
    <source>
        <dbReference type="ARBA" id="ARBA00023242"/>
    </source>
</evidence>
<dbReference type="InterPro" id="IPR025856">
    <property type="entry name" value="HeH/LEM_domain"/>
</dbReference>
<keyword evidence="3" id="KW-0812">Transmembrane</keyword>